<sequence>MDQREFADLAAWLRLAPLLTEYLPFTAGELAPSCLTALLDEVLVGARSVLVECGCGSSTVVIARLLARRGFGHLLSLEDDERRAAFVSSQLRREGLGHVARVVHVPLGKHPAALAKTGWYAPQVVHQEVSDYVDQHGLVDLLMVDGPSGEDLIRYPALPVLRGVLAPGASVLLDDVGQPGELTVLDRWRREFGLRFRTTTPRLACARLTP</sequence>
<dbReference type="Proteomes" id="UP000517916">
    <property type="component" value="Unassembled WGS sequence"/>
</dbReference>
<evidence type="ECO:0000313" key="1">
    <source>
        <dbReference type="EMBL" id="MBA8929067.1"/>
    </source>
</evidence>
<keyword evidence="2" id="KW-1185">Reference proteome</keyword>
<dbReference type="EMBL" id="JACJID010000005">
    <property type="protein sequence ID" value="MBA8929067.1"/>
    <property type="molecule type" value="Genomic_DNA"/>
</dbReference>
<evidence type="ECO:0000313" key="2">
    <source>
        <dbReference type="Proteomes" id="UP000517916"/>
    </source>
</evidence>
<proteinExistence type="predicted"/>
<comment type="caution">
    <text evidence="1">The sequence shown here is derived from an EMBL/GenBank/DDBJ whole genome shotgun (WGS) entry which is preliminary data.</text>
</comment>
<organism evidence="1 2">
    <name type="scientific">Kutzneria viridogrisea</name>
    <dbReference type="NCBI Taxonomy" id="47990"/>
    <lineage>
        <taxon>Bacteria</taxon>
        <taxon>Bacillati</taxon>
        <taxon>Actinomycetota</taxon>
        <taxon>Actinomycetes</taxon>
        <taxon>Pseudonocardiales</taxon>
        <taxon>Pseudonocardiaceae</taxon>
        <taxon>Kutzneria</taxon>
    </lineage>
</organism>
<dbReference type="InterPro" id="IPR029063">
    <property type="entry name" value="SAM-dependent_MTases_sf"/>
</dbReference>
<dbReference type="RefSeq" id="WP_025353838.1">
    <property type="nucleotide sequence ID" value="NZ_BAAABQ010000022.1"/>
</dbReference>
<protein>
    <submittedName>
        <fullName evidence="1">O-methyltransferase YrrM</fullName>
    </submittedName>
</protein>
<dbReference type="SUPFAM" id="SSF53335">
    <property type="entry name" value="S-adenosyl-L-methionine-dependent methyltransferases"/>
    <property type="match status" value="1"/>
</dbReference>
<gene>
    <name evidence="1" type="ORF">BC739_006285</name>
</gene>
<dbReference type="Gene3D" id="3.40.50.150">
    <property type="entry name" value="Vaccinia Virus protein VP39"/>
    <property type="match status" value="1"/>
</dbReference>
<name>A0ABR6BQ84_9PSEU</name>
<accession>A0ABR6BQ84</accession>
<reference evidence="1 2" key="1">
    <citation type="submission" date="2020-08" db="EMBL/GenBank/DDBJ databases">
        <title>Genomic Encyclopedia of Archaeal and Bacterial Type Strains, Phase II (KMG-II): from individual species to whole genera.</title>
        <authorList>
            <person name="Goeker M."/>
        </authorList>
    </citation>
    <scope>NUCLEOTIDE SEQUENCE [LARGE SCALE GENOMIC DNA]</scope>
    <source>
        <strain evidence="1 2">DSM 43850</strain>
    </source>
</reference>
<dbReference type="Pfam" id="PF13578">
    <property type="entry name" value="Methyltransf_24"/>
    <property type="match status" value="1"/>
</dbReference>